<evidence type="ECO:0000256" key="1">
    <source>
        <dbReference type="SAM" id="MobiDB-lite"/>
    </source>
</evidence>
<gene>
    <name evidence="2" type="ORF">I0C86_27770</name>
</gene>
<keyword evidence="3" id="KW-1185">Reference proteome</keyword>
<evidence type="ECO:0000313" key="2">
    <source>
        <dbReference type="EMBL" id="MBF9132725.1"/>
    </source>
</evidence>
<dbReference type="Pfam" id="PF14430">
    <property type="entry name" value="Imm1"/>
    <property type="match status" value="1"/>
</dbReference>
<proteinExistence type="predicted"/>
<sequence>MKLFDPIEAVEWFDEQTESIMIHGGSGQTLWAGRTGSQPELRIDVDLEVGRAAMRWVPDGTHAVELAAAGPIVVLESPDRGLVTVPAALARVSVATARRAIGEYMATGDRPAGVEWTRSHESEDSDPAQTAGAIQIEE</sequence>
<accession>A0ABS0H2M1</accession>
<name>A0ABS0H2M1_9ACTN</name>
<dbReference type="RefSeq" id="WP_196204250.1">
    <property type="nucleotide sequence ID" value="NZ_JADPUN010000247.1"/>
</dbReference>
<dbReference type="EMBL" id="JADPUN010000247">
    <property type="protein sequence ID" value="MBF9132725.1"/>
    <property type="molecule type" value="Genomic_DNA"/>
</dbReference>
<reference evidence="2 3" key="1">
    <citation type="submission" date="2020-11" db="EMBL/GenBank/DDBJ databases">
        <title>A novel isolate from a Black sea contaminated sediment with potential to produce alkanes: Plantactinospora alkalitolerans sp. nov.</title>
        <authorList>
            <person name="Carro L."/>
            <person name="Veyisoglu A."/>
            <person name="Guven K."/>
            <person name="Schumann P."/>
            <person name="Klenk H.-P."/>
            <person name="Sahin N."/>
        </authorList>
    </citation>
    <scope>NUCLEOTIDE SEQUENCE [LARGE SCALE GENOMIC DNA]</scope>
    <source>
        <strain evidence="2 3">S1510</strain>
    </source>
</reference>
<feature type="region of interest" description="Disordered" evidence="1">
    <location>
        <begin position="108"/>
        <end position="138"/>
    </location>
</feature>
<dbReference type="Proteomes" id="UP000638560">
    <property type="component" value="Unassembled WGS sequence"/>
</dbReference>
<dbReference type="InterPro" id="IPR025680">
    <property type="entry name" value="DddI"/>
</dbReference>
<protein>
    <submittedName>
        <fullName evidence="2">Uncharacterized protein</fullName>
    </submittedName>
</protein>
<evidence type="ECO:0000313" key="3">
    <source>
        <dbReference type="Proteomes" id="UP000638560"/>
    </source>
</evidence>
<organism evidence="2 3">
    <name type="scientific">Plantactinospora alkalitolerans</name>
    <dbReference type="NCBI Taxonomy" id="2789879"/>
    <lineage>
        <taxon>Bacteria</taxon>
        <taxon>Bacillati</taxon>
        <taxon>Actinomycetota</taxon>
        <taxon>Actinomycetes</taxon>
        <taxon>Micromonosporales</taxon>
        <taxon>Micromonosporaceae</taxon>
        <taxon>Plantactinospora</taxon>
    </lineage>
</organism>
<comment type="caution">
    <text evidence="2">The sequence shown here is derived from an EMBL/GenBank/DDBJ whole genome shotgun (WGS) entry which is preliminary data.</text>
</comment>